<protein>
    <submittedName>
        <fullName evidence="1">Uncharacterized protein</fullName>
    </submittedName>
</protein>
<keyword evidence="2" id="KW-1185">Reference proteome</keyword>
<sequence>MDIKKIEAGNFQANEHLALSTLKEMPIFAAFEAMDFQRLLELMQEPCLNIDNVIGKAQMRKICKQMLVQNLTLQTTVRNLQITLRDSAKDFEEAMDQLDLAVKKHTDFKGGVEELMMKEAAEQDAAANQGQLDLPEGEG</sequence>
<proteinExistence type="predicted"/>
<dbReference type="Proteomes" id="UP000827319">
    <property type="component" value="Segment"/>
</dbReference>
<dbReference type="EMBL" id="MZ326859">
    <property type="protein sequence ID" value="QYW02071.1"/>
    <property type="molecule type" value="Genomic_DNA"/>
</dbReference>
<reference evidence="1" key="1">
    <citation type="submission" date="2021-06" db="EMBL/GenBank/DDBJ databases">
        <title>Complete genome sequence of Stenotrophomonas maltophilia phage Siara.</title>
        <authorList>
            <person name="Marmion J."/>
            <person name="Tate N."/>
            <person name="Clark J."/>
            <person name="Le T."/>
            <person name="Liu M."/>
            <person name="Burrowes B."/>
            <person name="Gill J."/>
        </authorList>
    </citation>
    <scope>NUCLEOTIDE SEQUENCE</scope>
</reference>
<evidence type="ECO:0000313" key="1">
    <source>
        <dbReference type="EMBL" id="QYW02071.1"/>
    </source>
</evidence>
<evidence type="ECO:0000313" key="2">
    <source>
        <dbReference type="Proteomes" id="UP000827319"/>
    </source>
</evidence>
<organism evidence="1 2">
    <name type="scientific">Stenotrophomonas phage Siara</name>
    <dbReference type="NCBI Taxonomy" id="2859658"/>
    <lineage>
        <taxon>Viruses</taxon>
        <taxon>Duplodnaviria</taxon>
        <taxon>Heunggongvirae</taxon>
        <taxon>Uroviricota</taxon>
        <taxon>Caudoviricetes</taxon>
        <taxon>Beaumontvirinae</taxon>
        <taxon>Siaravirus</taxon>
        <taxon>Siaravirus siara</taxon>
    </lineage>
</organism>
<gene>
    <name evidence="1" type="ORF">CPT_Siara_070</name>
</gene>
<accession>A0AAE7WM87</accession>
<name>A0AAE7WM87_9CAUD</name>